<proteinExistence type="predicted"/>
<evidence type="ECO:0000313" key="3">
    <source>
        <dbReference type="EMBL" id="SVA95488.1"/>
    </source>
</evidence>
<reference evidence="3" key="1">
    <citation type="submission" date="2018-05" db="EMBL/GenBank/DDBJ databases">
        <authorList>
            <person name="Lanie J.A."/>
            <person name="Ng W.-L."/>
            <person name="Kazmierczak K.M."/>
            <person name="Andrzejewski T.M."/>
            <person name="Davidsen T.M."/>
            <person name="Wayne K.J."/>
            <person name="Tettelin H."/>
            <person name="Glass J.I."/>
            <person name="Rusch D."/>
            <person name="Podicherti R."/>
            <person name="Tsui H.-C.T."/>
            <person name="Winkler M.E."/>
        </authorList>
    </citation>
    <scope>NUCLEOTIDE SEQUENCE</scope>
</reference>
<feature type="non-terminal residue" evidence="3">
    <location>
        <position position="141"/>
    </location>
</feature>
<keyword evidence="1" id="KW-0175">Coiled coil</keyword>
<sequence length="141" mass="15545">MARGGRVTDEKVSFFAFQDIITAVIGILVLIALILALQVNPKSEDPGDNPDEALSPVELITGEREGEGNATVVVDDFCATAIVAEIAEINQQMVDANKTFFVQIEEKNSDLEVLNEELERLNLDLEREKRKLGIEDSNDTK</sequence>
<protein>
    <submittedName>
        <fullName evidence="3">Uncharacterized protein</fullName>
    </submittedName>
</protein>
<organism evidence="3">
    <name type="scientific">marine metagenome</name>
    <dbReference type="NCBI Taxonomy" id="408172"/>
    <lineage>
        <taxon>unclassified sequences</taxon>
        <taxon>metagenomes</taxon>
        <taxon>ecological metagenomes</taxon>
    </lineage>
</organism>
<evidence type="ECO:0000256" key="2">
    <source>
        <dbReference type="SAM" id="Phobius"/>
    </source>
</evidence>
<dbReference type="EMBL" id="UINC01023570">
    <property type="protein sequence ID" value="SVA95488.1"/>
    <property type="molecule type" value="Genomic_DNA"/>
</dbReference>
<keyword evidence="2" id="KW-0812">Transmembrane</keyword>
<accession>A0A382A1T6</accession>
<keyword evidence="2" id="KW-0472">Membrane</keyword>
<feature type="transmembrane region" description="Helical" evidence="2">
    <location>
        <begin position="12"/>
        <end position="37"/>
    </location>
</feature>
<keyword evidence="2" id="KW-1133">Transmembrane helix</keyword>
<evidence type="ECO:0000256" key="1">
    <source>
        <dbReference type="SAM" id="Coils"/>
    </source>
</evidence>
<dbReference type="AlphaFoldDB" id="A0A382A1T6"/>
<name>A0A382A1T6_9ZZZZ</name>
<gene>
    <name evidence="3" type="ORF">METZ01_LOCUS148342</name>
</gene>
<feature type="coiled-coil region" evidence="1">
    <location>
        <begin position="101"/>
        <end position="135"/>
    </location>
</feature>